<evidence type="ECO:0000313" key="1">
    <source>
        <dbReference type="EMBL" id="CAF4299913.1"/>
    </source>
</evidence>
<organism evidence="1 2">
    <name type="scientific">Rotaria sordida</name>
    <dbReference type="NCBI Taxonomy" id="392033"/>
    <lineage>
        <taxon>Eukaryota</taxon>
        <taxon>Metazoa</taxon>
        <taxon>Spiralia</taxon>
        <taxon>Gnathifera</taxon>
        <taxon>Rotifera</taxon>
        <taxon>Eurotatoria</taxon>
        <taxon>Bdelloidea</taxon>
        <taxon>Philodinida</taxon>
        <taxon>Philodinidae</taxon>
        <taxon>Rotaria</taxon>
    </lineage>
</organism>
<accession>A0A820I1F0</accession>
<proteinExistence type="predicted"/>
<dbReference type="Proteomes" id="UP000663836">
    <property type="component" value="Unassembled WGS sequence"/>
</dbReference>
<sequence length="21" mass="2501">MAEDNDDNKTEKILQLQLRLL</sequence>
<dbReference type="AlphaFoldDB" id="A0A820I1F0"/>
<protein>
    <submittedName>
        <fullName evidence="1">Uncharacterized protein</fullName>
    </submittedName>
</protein>
<feature type="non-terminal residue" evidence="1">
    <location>
        <position position="21"/>
    </location>
</feature>
<reference evidence="1" key="1">
    <citation type="submission" date="2021-02" db="EMBL/GenBank/DDBJ databases">
        <authorList>
            <person name="Nowell W R."/>
        </authorList>
    </citation>
    <scope>NUCLEOTIDE SEQUENCE</scope>
</reference>
<gene>
    <name evidence="1" type="ORF">JBS370_LOCUS40350</name>
</gene>
<comment type="caution">
    <text evidence="1">The sequence shown here is derived from an EMBL/GenBank/DDBJ whole genome shotgun (WGS) entry which is preliminary data.</text>
</comment>
<name>A0A820I1F0_9BILA</name>
<evidence type="ECO:0000313" key="2">
    <source>
        <dbReference type="Proteomes" id="UP000663836"/>
    </source>
</evidence>
<dbReference type="EMBL" id="CAJOBD010035389">
    <property type="protein sequence ID" value="CAF4299913.1"/>
    <property type="molecule type" value="Genomic_DNA"/>
</dbReference>